<dbReference type="Proteomes" id="UP000251314">
    <property type="component" value="Unassembled WGS sequence"/>
</dbReference>
<comment type="caution">
    <text evidence="1">The sequence shown here is derived from an EMBL/GenBank/DDBJ whole genome shotgun (WGS) entry which is preliminary data.</text>
</comment>
<reference evidence="1 2" key="1">
    <citation type="submission" date="2018-01" db="EMBL/GenBank/DDBJ databases">
        <title>Draft genome of the strawberry crown rot pathogen Phytophthora cactorum.</title>
        <authorList>
            <person name="Armitage A.D."/>
            <person name="Lysoe E."/>
            <person name="Nellist C.F."/>
            <person name="Harrison R.J."/>
            <person name="Brurberg M.B."/>
        </authorList>
    </citation>
    <scope>NUCLEOTIDE SEQUENCE [LARGE SCALE GENOMIC DNA]</scope>
    <source>
        <strain evidence="1 2">10300</strain>
    </source>
</reference>
<protein>
    <recommendedName>
        <fullName evidence="3">RNase H type-1 domain-containing protein</fullName>
    </recommendedName>
</protein>
<evidence type="ECO:0000313" key="1">
    <source>
        <dbReference type="EMBL" id="RAW22430.1"/>
    </source>
</evidence>
<accession>A0A329RDB1</accession>
<dbReference type="VEuPathDB" id="FungiDB:PC110_g21129"/>
<dbReference type="EMBL" id="MJFZ01001317">
    <property type="protein sequence ID" value="RAW22430.1"/>
    <property type="molecule type" value="Genomic_DNA"/>
</dbReference>
<gene>
    <name evidence="1" type="ORF">PC110_g21129</name>
</gene>
<sequence>MRKELTTKLRSVKYRHVVREYNATADSLATEALESKVSRVMLAETLKSELVALNRIQEVIYEPGFQRSDHVNRSIVYMF</sequence>
<evidence type="ECO:0000313" key="2">
    <source>
        <dbReference type="Proteomes" id="UP000251314"/>
    </source>
</evidence>
<keyword evidence="2" id="KW-1185">Reference proteome</keyword>
<name>A0A329RDB1_9STRA</name>
<dbReference type="OrthoDB" id="10473188at2759"/>
<evidence type="ECO:0008006" key="3">
    <source>
        <dbReference type="Google" id="ProtNLM"/>
    </source>
</evidence>
<organism evidence="1 2">
    <name type="scientific">Phytophthora cactorum</name>
    <dbReference type="NCBI Taxonomy" id="29920"/>
    <lineage>
        <taxon>Eukaryota</taxon>
        <taxon>Sar</taxon>
        <taxon>Stramenopiles</taxon>
        <taxon>Oomycota</taxon>
        <taxon>Peronosporomycetes</taxon>
        <taxon>Peronosporales</taxon>
        <taxon>Peronosporaceae</taxon>
        <taxon>Phytophthora</taxon>
    </lineage>
</organism>
<dbReference type="AlphaFoldDB" id="A0A329RDB1"/>
<proteinExistence type="predicted"/>